<dbReference type="EMBL" id="QQBB01000013">
    <property type="protein sequence ID" value="RDI53619.1"/>
    <property type="molecule type" value="Genomic_DNA"/>
</dbReference>
<name>A0A370HB78_9HYPH</name>
<dbReference type="AlphaFoldDB" id="A0A370HB78"/>
<protein>
    <submittedName>
        <fullName evidence="2">PilZ domain-containing protein</fullName>
    </submittedName>
</protein>
<dbReference type="Pfam" id="PF07238">
    <property type="entry name" value="PilZ"/>
    <property type="match status" value="1"/>
</dbReference>
<evidence type="ECO:0000259" key="1">
    <source>
        <dbReference type="Pfam" id="PF07238"/>
    </source>
</evidence>
<dbReference type="SUPFAM" id="SSF141371">
    <property type="entry name" value="PilZ domain-like"/>
    <property type="match status" value="1"/>
</dbReference>
<evidence type="ECO:0000313" key="2">
    <source>
        <dbReference type="EMBL" id="RDI53619.1"/>
    </source>
</evidence>
<gene>
    <name evidence="2" type="ORF">DES45_11340</name>
</gene>
<sequence length="112" mass="12688">MRNRRFSRRIPSILEGRIRLGPQGSPIACTIRDLSVTGARIWLPDAITFPDEFQLEIPMLEQAVSARAVWSEANQHGLMFLEALRVPTGREEDDLLEMLRTLGQKTGRDGSR</sequence>
<evidence type="ECO:0000313" key="3">
    <source>
        <dbReference type="Proteomes" id="UP000254925"/>
    </source>
</evidence>
<comment type="caution">
    <text evidence="2">The sequence shown here is derived from an EMBL/GenBank/DDBJ whole genome shotgun (WGS) entry which is preliminary data.</text>
</comment>
<organism evidence="2 3">
    <name type="scientific">Microvirga subterranea</name>
    <dbReference type="NCBI Taxonomy" id="186651"/>
    <lineage>
        <taxon>Bacteria</taxon>
        <taxon>Pseudomonadati</taxon>
        <taxon>Pseudomonadota</taxon>
        <taxon>Alphaproteobacteria</taxon>
        <taxon>Hyphomicrobiales</taxon>
        <taxon>Methylobacteriaceae</taxon>
        <taxon>Microvirga</taxon>
    </lineage>
</organism>
<dbReference type="InterPro" id="IPR009875">
    <property type="entry name" value="PilZ_domain"/>
</dbReference>
<dbReference type="Gene3D" id="2.40.10.220">
    <property type="entry name" value="predicted glycosyltransferase like domains"/>
    <property type="match status" value="1"/>
</dbReference>
<dbReference type="Proteomes" id="UP000254925">
    <property type="component" value="Unassembled WGS sequence"/>
</dbReference>
<proteinExistence type="predicted"/>
<feature type="domain" description="PilZ" evidence="1">
    <location>
        <begin position="4"/>
        <end position="84"/>
    </location>
</feature>
<keyword evidence="3" id="KW-1185">Reference proteome</keyword>
<dbReference type="GO" id="GO:0035438">
    <property type="term" value="F:cyclic-di-GMP binding"/>
    <property type="evidence" value="ECO:0007669"/>
    <property type="project" value="InterPro"/>
</dbReference>
<accession>A0A370HB78</accession>
<dbReference type="RefSeq" id="WP_170151599.1">
    <property type="nucleotide sequence ID" value="NZ_QQBB01000013.1"/>
</dbReference>
<reference evidence="2 3" key="1">
    <citation type="submission" date="2018-07" db="EMBL/GenBank/DDBJ databases">
        <title>Genomic Encyclopedia of Type Strains, Phase IV (KMG-IV): sequencing the most valuable type-strain genomes for metagenomic binning, comparative biology and taxonomic classification.</title>
        <authorList>
            <person name="Goeker M."/>
        </authorList>
    </citation>
    <scope>NUCLEOTIDE SEQUENCE [LARGE SCALE GENOMIC DNA]</scope>
    <source>
        <strain evidence="2 3">DSM 14364</strain>
    </source>
</reference>